<comment type="caution">
    <text evidence="3">The sequence shown here is derived from an EMBL/GenBank/DDBJ whole genome shotgun (WGS) entry which is preliminary data.</text>
</comment>
<feature type="region of interest" description="Disordered" evidence="1">
    <location>
        <begin position="1"/>
        <end position="28"/>
    </location>
</feature>
<dbReference type="Gene3D" id="3.30.420.10">
    <property type="entry name" value="Ribonuclease H-like superfamily/Ribonuclease H"/>
    <property type="match status" value="1"/>
</dbReference>
<evidence type="ECO:0000259" key="2">
    <source>
        <dbReference type="Pfam" id="PF13456"/>
    </source>
</evidence>
<keyword evidence="4" id="KW-1185">Reference proteome</keyword>
<dbReference type="InterPro" id="IPR002156">
    <property type="entry name" value="RNaseH_domain"/>
</dbReference>
<dbReference type="PANTHER" id="PTHR47074:SF11">
    <property type="entry name" value="REVERSE TRANSCRIPTASE-LIKE PROTEIN"/>
    <property type="match status" value="1"/>
</dbReference>
<reference evidence="3" key="1">
    <citation type="submission" date="2022-07" db="EMBL/GenBank/DDBJ databases">
        <authorList>
            <person name="Macas J."/>
            <person name="Novak P."/>
            <person name="Neumann P."/>
        </authorList>
    </citation>
    <scope>NUCLEOTIDE SEQUENCE</scope>
</reference>
<dbReference type="InterPro" id="IPR052929">
    <property type="entry name" value="RNase_H-like_EbsB-rel"/>
</dbReference>
<feature type="domain" description="RNase H type-1" evidence="2">
    <location>
        <begin position="43"/>
        <end position="162"/>
    </location>
</feature>
<name>A0AAV0CH54_9ASTE</name>
<proteinExistence type="predicted"/>
<protein>
    <recommendedName>
        <fullName evidence="2">RNase H type-1 domain-containing protein</fullName>
    </recommendedName>
</protein>
<evidence type="ECO:0000256" key="1">
    <source>
        <dbReference type="SAM" id="MobiDB-lite"/>
    </source>
</evidence>
<dbReference type="SUPFAM" id="SSF53098">
    <property type="entry name" value="Ribonuclease H-like"/>
    <property type="match status" value="1"/>
</dbReference>
<dbReference type="InterPro" id="IPR044730">
    <property type="entry name" value="RNase_H-like_dom_plant"/>
</dbReference>
<dbReference type="GO" id="GO:0003676">
    <property type="term" value="F:nucleic acid binding"/>
    <property type="evidence" value="ECO:0007669"/>
    <property type="project" value="InterPro"/>
</dbReference>
<dbReference type="AlphaFoldDB" id="A0AAV0CH54"/>
<dbReference type="CDD" id="cd06222">
    <property type="entry name" value="RNase_H_like"/>
    <property type="match status" value="1"/>
</dbReference>
<dbReference type="Proteomes" id="UP001152523">
    <property type="component" value="Unassembled WGS sequence"/>
</dbReference>
<dbReference type="PANTHER" id="PTHR47074">
    <property type="entry name" value="BNAC02G40300D PROTEIN"/>
    <property type="match status" value="1"/>
</dbReference>
<evidence type="ECO:0000313" key="4">
    <source>
        <dbReference type="Proteomes" id="UP001152523"/>
    </source>
</evidence>
<dbReference type="InterPro" id="IPR036397">
    <property type="entry name" value="RNaseH_sf"/>
</dbReference>
<organism evidence="3 4">
    <name type="scientific">Cuscuta epithymum</name>
    <dbReference type="NCBI Taxonomy" id="186058"/>
    <lineage>
        <taxon>Eukaryota</taxon>
        <taxon>Viridiplantae</taxon>
        <taxon>Streptophyta</taxon>
        <taxon>Embryophyta</taxon>
        <taxon>Tracheophyta</taxon>
        <taxon>Spermatophyta</taxon>
        <taxon>Magnoliopsida</taxon>
        <taxon>eudicotyledons</taxon>
        <taxon>Gunneridae</taxon>
        <taxon>Pentapetalae</taxon>
        <taxon>asterids</taxon>
        <taxon>lamiids</taxon>
        <taxon>Solanales</taxon>
        <taxon>Convolvulaceae</taxon>
        <taxon>Cuscuteae</taxon>
        <taxon>Cuscuta</taxon>
        <taxon>Cuscuta subgen. Cuscuta</taxon>
    </lineage>
</organism>
<dbReference type="GO" id="GO:0004523">
    <property type="term" value="F:RNA-DNA hybrid ribonuclease activity"/>
    <property type="evidence" value="ECO:0007669"/>
    <property type="project" value="InterPro"/>
</dbReference>
<dbReference type="Pfam" id="PF13456">
    <property type="entry name" value="RVT_3"/>
    <property type="match status" value="1"/>
</dbReference>
<gene>
    <name evidence="3" type="ORF">CEPIT_LOCUS5724</name>
</gene>
<dbReference type="InterPro" id="IPR012337">
    <property type="entry name" value="RNaseH-like_sf"/>
</dbReference>
<sequence length="191" mass="20838">MQKAWGFVNGWRSAQSKESRPEQGAIGTVQRWRRPQEGWLKANVDAAVGSQGRGLGWVLRDAAGSFVAAGVQSWNGDCSPLEAELLGIREVLSWLKEQAWDNVEIESDSSLAVSEIQGGTSWSSGGLLAEDIREISSGFNNLSFSFIRRSANRVAHMLAKAACSMSDSQFWVNSPPSCIMKALSFDLINDN</sequence>
<dbReference type="EMBL" id="CAMAPF010000030">
    <property type="protein sequence ID" value="CAH9075976.1"/>
    <property type="molecule type" value="Genomic_DNA"/>
</dbReference>
<accession>A0AAV0CH54</accession>
<evidence type="ECO:0000313" key="3">
    <source>
        <dbReference type="EMBL" id="CAH9075976.1"/>
    </source>
</evidence>